<reference evidence="3" key="1">
    <citation type="journal article" date="2023" name="Plant J.">
        <title>Genome sequences and population genomics provide insights into the demographic history, inbreeding, and mutation load of two 'living fossil' tree species of Dipteronia.</title>
        <authorList>
            <person name="Feng Y."/>
            <person name="Comes H.P."/>
            <person name="Chen J."/>
            <person name="Zhu S."/>
            <person name="Lu R."/>
            <person name="Zhang X."/>
            <person name="Li P."/>
            <person name="Qiu J."/>
            <person name="Olsen K.M."/>
            <person name="Qiu Y."/>
        </authorList>
    </citation>
    <scope>NUCLEOTIDE SEQUENCE</scope>
    <source>
        <strain evidence="3">NBL</strain>
    </source>
</reference>
<accession>A0AAE0DRK3</accession>
<evidence type="ECO:0000256" key="1">
    <source>
        <dbReference type="SAM" id="Coils"/>
    </source>
</evidence>
<feature type="compositionally biased region" description="Pro residues" evidence="2">
    <location>
        <begin position="236"/>
        <end position="257"/>
    </location>
</feature>
<keyword evidence="4" id="KW-1185">Reference proteome</keyword>
<name>A0AAE0DRK3_9ROSI</name>
<keyword evidence="1" id="KW-0175">Coiled coil</keyword>
<feature type="region of interest" description="Disordered" evidence="2">
    <location>
        <begin position="1"/>
        <end position="42"/>
    </location>
</feature>
<proteinExistence type="predicted"/>
<dbReference type="AlphaFoldDB" id="A0AAE0DRK3"/>
<feature type="region of interest" description="Disordered" evidence="2">
    <location>
        <begin position="204"/>
        <end position="272"/>
    </location>
</feature>
<evidence type="ECO:0000313" key="3">
    <source>
        <dbReference type="EMBL" id="KAK3183616.1"/>
    </source>
</evidence>
<feature type="compositionally biased region" description="Low complexity" evidence="2">
    <location>
        <begin position="210"/>
        <end position="222"/>
    </location>
</feature>
<evidence type="ECO:0000256" key="2">
    <source>
        <dbReference type="SAM" id="MobiDB-lite"/>
    </source>
</evidence>
<evidence type="ECO:0000313" key="4">
    <source>
        <dbReference type="Proteomes" id="UP001281410"/>
    </source>
</evidence>
<dbReference type="PANTHER" id="PTHR31805">
    <property type="entry name" value="RECEPTOR-LIKE KINASE, PUTATIVE (DUF1421)-RELATED"/>
    <property type="match status" value="1"/>
</dbReference>
<dbReference type="Proteomes" id="UP001281410">
    <property type="component" value="Unassembled WGS sequence"/>
</dbReference>
<dbReference type="EMBL" id="JANJYJ010000010">
    <property type="protein sequence ID" value="KAK3183616.1"/>
    <property type="molecule type" value="Genomic_DNA"/>
</dbReference>
<gene>
    <name evidence="3" type="ORF">Dsin_030902</name>
</gene>
<comment type="caution">
    <text evidence="3">The sequence shown here is derived from an EMBL/GenBank/DDBJ whole genome shotgun (WGS) entry which is preliminary data.</text>
</comment>
<sequence>MNTSQFMDKQVMDLNNNDRDKDGDSMDLVSHPSKEDDNDANNGIGIKEEIVPSYDFQPIRGGLSQSFSSDSSYHYLVDSCQPKNFSLGNDKKVSDAAIVSEIDQTMKKYADNLLHVLEGVSARLTQLETRTRNLENSVDDLKVSVENNHGSTDGKMKQMENIMREVQSGVQVLKDKQETLEAQLQLAKLQVSKVDQQFENHSTGNVDALPQAASAPQQSHVQPPHPPPVSFTQSLPPLPAPIVPPPAPQQSLPPPVHLPNQFPQSQIPSGPQ</sequence>
<dbReference type="PANTHER" id="PTHR31805:SF14">
    <property type="entry name" value="RECEPTOR-LIKE KINASE, PUTATIVE (DUF1421)-RELATED"/>
    <property type="match status" value="1"/>
</dbReference>
<protein>
    <submittedName>
        <fullName evidence="3">Uncharacterized protein</fullName>
    </submittedName>
</protein>
<feature type="coiled-coil region" evidence="1">
    <location>
        <begin position="117"/>
        <end position="197"/>
    </location>
</feature>
<organism evidence="3 4">
    <name type="scientific">Dipteronia sinensis</name>
    <dbReference type="NCBI Taxonomy" id="43782"/>
    <lineage>
        <taxon>Eukaryota</taxon>
        <taxon>Viridiplantae</taxon>
        <taxon>Streptophyta</taxon>
        <taxon>Embryophyta</taxon>
        <taxon>Tracheophyta</taxon>
        <taxon>Spermatophyta</taxon>
        <taxon>Magnoliopsida</taxon>
        <taxon>eudicotyledons</taxon>
        <taxon>Gunneridae</taxon>
        <taxon>Pentapetalae</taxon>
        <taxon>rosids</taxon>
        <taxon>malvids</taxon>
        <taxon>Sapindales</taxon>
        <taxon>Sapindaceae</taxon>
        <taxon>Hippocastanoideae</taxon>
        <taxon>Acereae</taxon>
        <taxon>Dipteronia</taxon>
    </lineage>
</organism>
<feature type="compositionally biased region" description="Polar residues" evidence="2">
    <location>
        <begin position="261"/>
        <end position="272"/>
    </location>
</feature>